<evidence type="ECO:0000313" key="10">
    <source>
        <dbReference type="EnsemblMetazoa" id="PHUM284330-PA"/>
    </source>
</evidence>
<dbReference type="EnsemblMetazoa" id="PHUM284330-RA">
    <property type="protein sequence ID" value="PHUM284330-PA"/>
    <property type="gene ID" value="PHUM284330"/>
</dbReference>
<evidence type="ECO:0000313" key="9">
    <source>
        <dbReference type="EMBL" id="EEB14147.1"/>
    </source>
</evidence>
<dbReference type="GeneID" id="8229509"/>
<dbReference type="EMBL" id="AAZO01003303">
    <property type="status" value="NOT_ANNOTATED_CDS"/>
    <property type="molecule type" value="Genomic_DNA"/>
</dbReference>
<dbReference type="STRING" id="121224.E0VL91"/>
<feature type="compositionally biased region" description="Basic and acidic residues" evidence="7">
    <location>
        <begin position="1046"/>
        <end position="1056"/>
    </location>
</feature>
<feature type="region of interest" description="Disordered" evidence="7">
    <location>
        <begin position="1108"/>
        <end position="1154"/>
    </location>
</feature>
<feature type="region of interest" description="Disordered" evidence="7">
    <location>
        <begin position="1037"/>
        <end position="1056"/>
    </location>
</feature>
<feature type="domain" description="Gamma tubulin complex component C-terminal" evidence="8">
    <location>
        <begin position="1237"/>
        <end position="1369"/>
    </location>
</feature>
<dbReference type="EMBL" id="DS235271">
    <property type="protein sequence ID" value="EEB14147.1"/>
    <property type="molecule type" value="Genomic_DNA"/>
</dbReference>
<dbReference type="FunCoup" id="E0VL91">
    <property type="interactions" value="14"/>
</dbReference>
<reference evidence="9" key="1">
    <citation type="submission" date="2007-04" db="EMBL/GenBank/DDBJ databases">
        <title>Annotation of Pediculus humanus corporis strain USDA.</title>
        <authorList>
            <person name="Kirkness E."/>
            <person name="Hannick L."/>
            <person name="Hass B."/>
            <person name="Bruggner R."/>
            <person name="Lawson D."/>
            <person name="Bidwell S."/>
            <person name="Joardar V."/>
            <person name="Caler E."/>
            <person name="Walenz B."/>
            <person name="Inman J."/>
            <person name="Schobel S."/>
            <person name="Galinsky K."/>
            <person name="Amedeo P."/>
            <person name="Strausberg R."/>
        </authorList>
    </citation>
    <scope>NUCLEOTIDE SEQUENCE</scope>
    <source>
        <strain evidence="9">USDA</strain>
    </source>
</reference>
<dbReference type="GO" id="GO:0043015">
    <property type="term" value="F:gamma-tubulin binding"/>
    <property type="evidence" value="ECO:0007669"/>
    <property type="project" value="InterPro"/>
</dbReference>
<evidence type="ECO:0000256" key="6">
    <source>
        <dbReference type="SAM" id="Coils"/>
    </source>
</evidence>
<name>E0VL91_PEDHC</name>
<dbReference type="GO" id="GO:0005874">
    <property type="term" value="C:microtubule"/>
    <property type="evidence" value="ECO:0007669"/>
    <property type="project" value="UniProtKB-KW"/>
</dbReference>
<dbReference type="KEGG" id="phu:Phum_PHUM284330"/>
<dbReference type="EMBL" id="AAZO01003304">
    <property type="status" value="NOT_ANNOTATED_CDS"/>
    <property type="molecule type" value="Genomic_DNA"/>
</dbReference>
<comment type="similarity">
    <text evidence="2">Belongs to the TUBGCP family.</text>
</comment>
<evidence type="ECO:0000256" key="4">
    <source>
        <dbReference type="ARBA" id="ARBA00022701"/>
    </source>
</evidence>
<dbReference type="Proteomes" id="UP000009046">
    <property type="component" value="Unassembled WGS sequence"/>
</dbReference>
<keyword evidence="6" id="KW-0175">Coiled coil</keyword>
<dbReference type="VEuPathDB" id="VectorBase:PHUM284330"/>
<reference evidence="10" key="3">
    <citation type="submission" date="2021-02" db="UniProtKB">
        <authorList>
            <consortium name="EnsemblMetazoa"/>
        </authorList>
    </citation>
    <scope>IDENTIFICATION</scope>
    <source>
        <strain evidence="10">USDA</strain>
    </source>
</reference>
<proteinExistence type="inferred from homology"/>
<evidence type="ECO:0000256" key="7">
    <source>
        <dbReference type="SAM" id="MobiDB-lite"/>
    </source>
</evidence>
<evidence type="ECO:0000256" key="1">
    <source>
        <dbReference type="ARBA" id="ARBA00004245"/>
    </source>
</evidence>
<protein>
    <recommendedName>
        <fullName evidence="8">Gamma tubulin complex component C-terminal domain-containing protein</fullName>
    </recommendedName>
</protein>
<gene>
    <name evidence="10" type="primary">8229509</name>
    <name evidence="9" type="ORF">Phum_PHUM284330</name>
</gene>
<dbReference type="Gene3D" id="1.20.120.1900">
    <property type="entry name" value="Gamma-tubulin complex, C-terminal domain"/>
    <property type="match status" value="1"/>
</dbReference>
<comment type="subcellular location">
    <subcellularLocation>
        <location evidence="1">Cytoplasm</location>
        <location evidence="1">Cytoskeleton</location>
    </subcellularLocation>
</comment>
<feature type="compositionally biased region" description="Basic and acidic residues" evidence="7">
    <location>
        <begin position="1108"/>
        <end position="1122"/>
    </location>
</feature>
<dbReference type="Pfam" id="PF04130">
    <property type="entry name" value="GCP_C_terminal"/>
    <property type="match status" value="1"/>
</dbReference>
<feature type="coiled-coil region" evidence="6">
    <location>
        <begin position="757"/>
        <end position="830"/>
    </location>
</feature>
<dbReference type="InParanoid" id="E0VL91"/>
<dbReference type="OrthoDB" id="775571at2759"/>
<dbReference type="InterPro" id="IPR042241">
    <property type="entry name" value="GCP_C_sf"/>
</dbReference>
<evidence type="ECO:0000256" key="2">
    <source>
        <dbReference type="ARBA" id="ARBA00010337"/>
    </source>
</evidence>
<evidence type="ECO:0000313" key="11">
    <source>
        <dbReference type="Proteomes" id="UP000009046"/>
    </source>
</evidence>
<dbReference type="CTD" id="8229509"/>
<keyword evidence="5" id="KW-0206">Cytoskeleton</keyword>
<organism>
    <name type="scientific">Pediculus humanus subsp. corporis</name>
    <name type="common">Body louse</name>
    <dbReference type="NCBI Taxonomy" id="121224"/>
    <lineage>
        <taxon>Eukaryota</taxon>
        <taxon>Metazoa</taxon>
        <taxon>Ecdysozoa</taxon>
        <taxon>Arthropoda</taxon>
        <taxon>Hexapoda</taxon>
        <taxon>Insecta</taxon>
        <taxon>Pterygota</taxon>
        <taxon>Neoptera</taxon>
        <taxon>Paraneoptera</taxon>
        <taxon>Psocodea</taxon>
        <taxon>Troctomorpha</taxon>
        <taxon>Phthiraptera</taxon>
        <taxon>Anoplura</taxon>
        <taxon>Pediculidae</taxon>
        <taxon>Pediculus</taxon>
    </lineage>
</organism>
<evidence type="ECO:0000256" key="5">
    <source>
        <dbReference type="ARBA" id="ARBA00023212"/>
    </source>
</evidence>
<reference evidence="9" key="2">
    <citation type="submission" date="2007-04" db="EMBL/GenBank/DDBJ databases">
        <title>The genome of the human body louse.</title>
        <authorList>
            <consortium name="The Human Body Louse Genome Consortium"/>
            <person name="Kirkness E."/>
            <person name="Walenz B."/>
            <person name="Hass B."/>
            <person name="Bruggner R."/>
            <person name="Strausberg R."/>
        </authorList>
    </citation>
    <scope>NUCLEOTIDE SEQUENCE</scope>
    <source>
        <strain evidence="9">USDA</strain>
    </source>
</reference>
<dbReference type="eggNOG" id="KOG2000">
    <property type="taxonomic scope" value="Eukaryota"/>
</dbReference>
<dbReference type="HOGENOM" id="CLU_254941_0_0_1"/>
<feature type="compositionally biased region" description="Low complexity" evidence="7">
    <location>
        <begin position="1123"/>
        <end position="1134"/>
    </location>
</feature>
<dbReference type="RefSeq" id="XP_002426885.1">
    <property type="nucleotide sequence ID" value="XM_002426840.1"/>
</dbReference>
<evidence type="ECO:0000256" key="3">
    <source>
        <dbReference type="ARBA" id="ARBA00022490"/>
    </source>
</evidence>
<dbReference type="OMA" id="EDQHTHR"/>
<accession>E0VL91</accession>
<evidence type="ECO:0000259" key="8">
    <source>
        <dbReference type="Pfam" id="PF04130"/>
    </source>
</evidence>
<keyword evidence="3" id="KW-0963">Cytoplasm</keyword>
<dbReference type="InterPro" id="IPR040457">
    <property type="entry name" value="GCP_C"/>
</dbReference>
<keyword evidence="11" id="KW-1185">Reference proteome</keyword>
<keyword evidence="4" id="KW-0493">Microtubule</keyword>
<sequence>MSDNLILLLNQLSYQIVAASYNGEKRFSSTRVDDNNFKKCVKKLRKLGCDVLLNKSNTLPPPDPCITDYGGNWSPVTLLSDYAKSLETKFLKKYSDILNNSVKSLQEGEYDCVNDLLKFLLIIRGPSHEIKNEADKFTSNDSNFSLCDRDSFYSLLDECMPCFTNNASSKFSHQKSIIYEESWTKAFGDKFQSLGESSKKNFFLHSGKKSLDSVFKNNNISPAPSRTAFGFTDICSDRTIKKDKRIFDKKHLYFTANSLLDSFVDNPITHKLPGINISRKEQLSQDNQLKKKLDINKENDQISEDLSQVSLSIDSGRKVDVRRDSNFFQSFDTLRGKNEKSSATCYISDEISLHPNDKNMSKGSQTSCSSYSKDIILGLWEHDKALIKEFRPELASCLPTLRMISIYKFIEDVKYLLTGINSETFIYQSDEKTFVIKYGTCLRDVTPESLYHFSKEFVEIGNCYKLLNDRAVKNCINESKTCNTIFQAFWKSIYDYLELHYSMILEIPINVNLMLFKSITSNIYDMIITISNICQVFDAKTLPEDGKLITYLLQMLEKINKKNVKNVVVGILQNCCSVYLRFIKYYNYLRTRQKKKKNSFIQFKKIFCFFLFRCILQPWMFAGTLKHENCDFFIDYLKQKTNIKSRTYYKSFQIIKQKVPTFLNGLEKSILNCGKSIHFLKLFNSKDKFCQLLEKSDFPILQLCLSENEFEKLDEKFKEYKEKVLKECGEFTSLKNLMENDKEKEKCYVEYVKECKMKAENERKEKKMKQLENFKNKKDIQNKLLNEEISKMRAEKVRKKLEEENAIREIEEKIKRAEEKEADAIREEKKKIIKYYNKMMRALDFQMDIVETRKQNLMKMSRNYCTNKSVTDLINNDQNDNNNTEVIFEMTENGNDQISLTSENVDLNSNPIFFDAISQCEDNDGKQSCEKVLTEQNNHTVSFDENSNVEESTILNNNSISQNAGALESQETVKNNNKNFDFKGASIWKTASREAARNKIKCLTSEYGGAFFSTESNHFNMKSLSDNMNNVKKLKNNDKIQTCSSSRRENDESNLIKRISSEEEVAQEKEKNCINYKVQTVEDSPFKRNKSQFFSAVDILQMAEVENKKDFSNSESGEKEKITSSNNNNNNNESPSKDEKSGGSDRANNNDVISDSVGLKKKSNLILKNPMYKKALVKDLKISSQKLSFKDVFNDVEEKETVKFHSNTDVNKFERYLRKSIMIPLAIQEKLANDALLNHLLIQLYRYTMTQIMVTLDEHIYFNGIQLSWLSFLKDLETAENIDHLYQKHVSFIKNVVARCFLSKDSEELLKCLNNIIEIVLKFHYTTVSSPFVMLIDGKYEHLKFNVLKKNFKDFYTVMRTFLKILKNKVAAKEIPNYHYVLIEKFNLKLD</sequence>